<dbReference type="Proteomes" id="UP000199647">
    <property type="component" value="Unassembled WGS sequence"/>
</dbReference>
<evidence type="ECO:0000313" key="3">
    <source>
        <dbReference type="EMBL" id="SEQ86312.1"/>
    </source>
</evidence>
<dbReference type="Gene3D" id="2.30.30.240">
    <property type="entry name" value="PRC-barrel domain"/>
    <property type="match status" value="1"/>
</dbReference>
<dbReference type="Pfam" id="PF05239">
    <property type="entry name" value="PRC"/>
    <property type="match status" value="1"/>
</dbReference>
<gene>
    <name evidence="3" type="ORF">SAMN05216548_108129</name>
</gene>
<dbReference type="PANTHER" id="PTHR36505:SF1">
    <property type="entry name" value="BLR1072 PROTEIN"/>
    <property type="match status" value="1"/>
</dbReference>
<dbReference type="EMBL" id="FOFG01000008">
    <property type="protein sequence ID" value="SEQ86312.1"/>
    <property type="molecule type" value="Genomic_DNA"/>
</dbReference>
<dbReference type="AlphaFoldDB" id="A0A1H9JHJ2"/>
<sequence>MPTELTPNPGSNVPGTNEPISTDETSNLIAADKVEGTAVYNREGDQIGTIRTIMLNKFNGRVAYAVMSFGGFLGIGEDYRPVPWEALTYDTRLGGYVVNIDPDQLDNAPRYPAGEEPNWTDKVYNDELYRYYGIPYPTF</sequence>
<proteinExistence type="predicted"/>
<evidence type="ECO:0000256" key="1">
    <source>
        <dbReference type="SAM" id="MobiDB-lite"/>
    </source>
</evidence>
<keyword evidence="4" id="KW-1185">Reference proteome</keyword>
<reference evidence="3 4" key="1">
    <citation type="submission" date="2016-10" db="EMBL/GenBank/DDBJ databases">
        <authorList>
            <person name="de Groot N.N."/>
        </authorList>
    </citation>
    <scope>NUCLEOTIDE SEQUENCE [LARGE SCALE GENOMIC DNA]</scope>
    <source>
        <strain evidence="3 4">A52C2</strain>
    </source>
</reference>
<evidence type="ECO:0000313" key="4">
    <source>
        <dbReference type="Proteomes" id="UP000199647"/>
    </source>
</evidence>
<feature type="domain" description="PRC-barrel" evidence="2">
    <location>
        <begin position="29"/>
        <end position="105"/>
    </location>
</feature>
<dbReference type="InterPro" id="IPR011033">
    <property type="entry name" value="PRC_barrel-like_sf"/>
</dbReference>
<dbReference type="InterPro" id="IPR027275">
    <property type="entry name" value="PRC-brl_dom"/>
</dbReference>
<dbReference type="RefSeq" id="WP_092496893.1">
    <property type="nucleotide sequence ID" value="NZ_FOFG01000008.1"/>
</dbReference>
<dbReference type="OrthoDB" id="7274881at2"/>
<protein>
    <submittedName>
        <fullName evidence="3">PRC-barrel domain-containing protein</fullName>
    </submittedName>
</protein>
<evidence type="ECO:0000259" key="2">
    <source>
        <dbReference type="Pfam" id="PF05239"/>
    </source>
</evidence>
<organism evidence="3 4">
    <name type="scientific">Faunimonas pinastri</name>
    <dbReference type="NCBI Taxonomy" id="1855383"/>
    <lineage>
        <taxon>Bacteria</taxon>
        <taxon>Pseudomonadati</taxon>
        <taxon>Pseudomonadota</taxon>
        <taxon>Alphaproteobacteria</taxon>
        <taxon>Hyphomicrobiales</taxon>
        <taxon>Afifellaceae</taxon>
        <taxon>Faunimonas</taxon>
    </lineage>
</organism>
<name>A0A1H9JHJ2_9HYPH</name>
<feature type="region of interest" description="Disordered" evidence="1">
    <location>
        <begin position="1"/>
        <end position="23"/>
    </location>
</feature>
<accession>A0A1H9JHJ2</accession>
<dbReference type="STRING" id="1855383.SAMN05216548_108129"/>
<dbReference type="SUPFAM" id="SSF50346">
    <property type="entry name" value="PRC-barrel domain"/>
    <property type="match status" value="1"/>
</dbReference>
<dbReference type="PANTHER" id="PTHR36505">
    <property type="entry name" value="BLR1072 PROTEIN"/>
    <property type="match status" value="1"/>
</dbReference>